<dbReference type="eggNOG" id="KOG0107">
    <property type="taxonomic scope" value="Eukaryota"/>
</dbReference>
<evidence type="ECO:0000313" key="4">
    <source>
        <dbReference type="Ensembl" id="ENSOGAP00000020321.1"/>
    </source>
</evidence>
<dbReference type="Pfam" id="PF00076">
    <property type="entry name" value="RRM_1"/>
    <property type="match status" value="1"/>
</dbReference>
<protein>
    <recommendedName>
        <fullName evidence="3">RRM domain-containing protein</fullName>
    </recommendedName>
</protein>
<feature type="domain" description="RRM" evidence="3">
    <location>
        <begin position="10"/>
        <end position="83"/>
    </location>
</feature>
<dbReference type="InterPro" id="IPR050907">
    <property type="entry name" value="SRSF"/>
</dbReference>
<proteinExistence type="predicted"/>
<dbReference type="InParanoid" id="H0XW28"/>
<dbReference type="InterPro" id="IPR035979">
    <property type="entry name" value="RBD_domain_sf"/>
</dbReference>
<dbReference type="SMART" id="SM00360">
    <property type="entry name" value="RRM"/>
    <property type="match status" value="1"/>
</dbReference>
<feature type="compositionally biased region" description="Basic and acidic residues" evidence="2">
    <location>
        <begin position="76"/>
        <end position="87"/>
    </location>
</feature>
<reference evidence="4" key="2">
    <citation type="submission" date="2025-08" db="UniProtKB">
        <authorList>
            <consortium name="Ensembl"/>
        </authorList>
    </citation>
    <scope>IDENTIFICATION</scope>
</reference>
<name>H0XW28_OTOGA</name>
<dbReference type="AlphaFoldDB" id="H0XW28"/>
<dbReference type="GeneTree" id="ENSGT00940000164540"/>
<feature type="region of interest" description="Disordered" evidence="2">
    <location>
        <begin position="57"/>
        <end position="148"/>
    </location>
</feature>
<evidence type="ECO:0000313" key="5">
    <source>
        <dbReference type="Proteomes" id="UP000005225"/>
    </source>
</evidence>
<dbReference type="InterPro" id="IPR000504">
    <property type="entry name" value="RRM_dom"/>
</dbReference>
<dbReference type="PROSITE" id="PS50102">
    <property type="entry name" value="RRM"/>
    <property type="match status" value="1"/>
</dbReference>
<sequence>VHCAFYPLGCNIYVGYLGNNGNNTELALAFGYYGPLRSVWVARDPLGSASVAFEDPGDAAGAVQEPDGGTRCGCRGRVEPSKGERRRNCGPPLSGGHHPRGDHQISNRSWSRSLSRDRRRERPLSQERNHPSRAFPRSGSRSKSHEGK</sequence>
<dbReference type="InterPro" id="IPR012677">
    <property type="entry name" value="Nucleotide-bd_a/b_plait_sf"/>
</dbReference>
<evidence type="ECO:0000256" key="2">
    <source>
        <dbReference type="SAM" id="MobiDB-lite"/>
    </source>
</evidence>
<evidence type="ECO:0000256" key="1">
    <source>
        <dbReference type="PROSITE-ProRule" id="PRU00176"/>
    </source>
</evidence>
<accession>H0XW28</accession>
<dbReference type="Proteomes" id="UP000005225">
    <property type="component" value="Unassembled WGS sequence"/>
</dbReference>
<evidence type="ECO:0000259" key="3">
    <source>
        <dbReference type="PROSITE" id="PS50102"/>
    </source>
</evidence>
<dbReference type="Ensembl" id="ENSOGAT00000028942.1">
    <property type="protein sequence ID" value="ENSOGAP00000020321.1"/>
    <property type="gene ID" value="ENSOGAG00000026571.1"/>
</dbReference>
<dbReference type="SUPFAM" id="SSF54928">
    <property type="entry name" value="RNA-binding domain, RBD"/>
    <property type="match status" value="1"/>
</dbReference>
<dbReference type="PANTHER" id="PTHR23147">
    <property type="entry name" value="SERINE/ARGININE RICH SPLICING FACTOR"/>
    <property type="match status" value="1"/>
</dbReference>
<dbReference type="STRING" id="30611.ENSOGAP00000020321"/>
<feature type="compositionally biased region" description="Basic and acidic residues" evidence="2">
    <location>
        <begin position="114"/>
        <end position="130"/>
    </location>
</feature>
<dbReference type="HOGENOM" id="CLU_012062_20_2_1"/>
<keyword evidence="1" id="KW-0694">RNA-binding</keyword>
<keyword evidence="5" id="KW-1185">Reference proteome</keyword>
<organism evidence="4 5">
    <name type="scientific">Otolemur garnettii</name>
    <name type="common">Small-eared galago</name>
    <name type="synonym">Garnett's greater bushbaby</name>
    <dbReference type="NCBI Taxonomy" id="30611"/>
    <lineage>
        <taxon>Eukaryota</taxon>
        <taxon>Metazoa</taxon>
        <taxon>Chordata</taxon>
        <taxon>Craniata</taxon>
        <taxon>Vertebrata</taxon>
        <taxon>Euteleostomi</taxon>
        <taxon>Mammalia</taxon>
        <taxon>Eutheria</taxon>
        <taxon>Euarchontoglires</taxon>
        <taxon>Primates</taxon>
        <taxon>Strepsirrhini</taxon>
        <taxon>Lorisiformes</taxon>
        <taxon>Galagidae</taxon>
        <taxon>Otolemur</taxon>
    </lineage>
</organism>
<reference evidence="4" key="3">
    <citation type="submission" date="2025-09" db="UniProtKB">
        <authorList>
            <consortium name="Ensembl"/>
        </authorList>
    </citation>
    <scope>IDENTIFICATION</scope>
</reference>
<dbReference type="Gene3D" id="3.30.70.330">
    <property type="match status" value="1"/>
</dbReference>
<dbReference type="EMBL" id="AAQR03012355">
    <property type="status" value="NOT_ANNOTATED_CDS"/>
    <property type="molecule type" value="Genomic_DNA"/>
</dbReference>
<reference evidence="5" key="1">
    <citation type="submission" date="2011-03" db="EMBL/GenBank/DDBJ databases">
        <title>Version 3 of the genome sequence of Otolemur garnettii (Bushbaby).</title>
        <authorList>
            <consortium name="The Broad Institute Genome Sequencing Platform"/>
            <person name="Di Palma F."/>
            <person name="Johnson J."/>
            <person name="Lander E.S."/>
            <person name="Lindblad-Toh K."/>
            <person name="Jaffe D.B."/>
            <person name="Gnerre S."/>
            <person name="MacCallum I."/>
            <person name="Przybylski D."/>
            <person name="Ribeiro F.J."/>
            <person name="Burton J.N."/>
            <person name="Walker B.J."/>
            <person name="Sharpe T."/>
            <person name="Hall G."/>
        </authorList>
    </citation>
    <scope>NUCLEOTIDE SEQUENCE [LARGE SCALE GENOMIC DNA]</scope>
</reference>
<dbReference type="GO" id="GO:0003723">
    <property type="term" value="F:RNA binding"/>
    <property type="evidence" value="ECO:0007669"/>
    <property type="project" value="UniProtKB-UniRule"/>
</dbReference>